<gene>
    <name evidence="2" type="ORF">Asi02nite_66190</name>
</gene>
<protein>
    <submittedName>
        <fullName evidence="2">Adenosylcobinamide amidohydrolase</fullName>
    </submittedName>
</protein>
<reference evidence="2 3" key="1">
    <citation type="submission" date="2021-01" db="EMBL/GenBank/DDBJ databases">
        <title>Whole genome shotgun sequence of Asanoa siamensis NBRC 107932.</title>
        <authorList>
            <person name="Komaki H."/>
            <person name="Tamura T."/>
        </authorList>
    </citation>
    <scope>NUCLEOTIDE SEQUENCE [LARGE SCALE GENOMIC DNA]</scope>
    <source>
        <strain evidence="2 3">NBRC 107932</strain>
    </source>
</reference>
<dbReference type="InterPro" id="IPR002808">
    <property type="entry name" value="AdoCbi_amidolase"/>
</dbReference>
<proteinExistence type="predicted"/>
<dbReference type="InterPro" id="IPR052209">
    <property type="entry name" value="CbiZ"/>
</dbReference>
<evidence type="ECO:0000313" key="3">
    <source>
        <dbReference type="Proteomes" id="UP000604117"/>
    </source>
</evidence>
<accession>A0ABQ4D0N3</accession>
<dbReference type="Proteomes" id="UP000604117">
    <property type="component" value="Unassembled WGS sequence"/>
</dbReference>
<dbReference type="PANTHER" id="PTHR35336:SF5">
    <property type="entry name" value="ADENOSYLCOBINAMIDE AMIDOHYDROLASE"/>
    <property type="match status" value="1"/>
</dbReference>
<evidence type="ECO:0000313" key="2">
    <source>
        <dbReference type="EMBL" id="GIF77101.1"/>
    </source>
</evidence>
<comment type="caution">
    <text evidence="2">The sequence shown here is derived from an EMBL/GenBank/DDBJ whole genome shotgun (WGS) entry which is preliminary data.</text>
</comment>
<evidence type="ECO:0000256" key="1">
    <source>
        <dbReference type="SAM" id="MobiDB-lite"/>
    </source>
</evidence>
<name>A0ABQ4D0N3_9ACTN</name>
<feature type="region of interest" description="Disordered" evidence="1">
    <location>
        <begin position="218"/>
        <end position="238"/>
    </location>
</feature>
<sequence length="238" mass="25386">MLARPPGCHLPYRRRVPFKPILTARQEDGESIPLLIWRLPAPMRAVSSAPLGGGIGRREWVLNATVPMSYAREDPRTHLRELAAGVGLTGPGVGLLTGVDVAQRVAATDDAAEVWATVGLGRPIMAAADRAIPRQHSPGTINIIAFVPIRLSDAALVNAVATITEAKAQALWELGLAATGTATDAVTIICPDTPNQQSQEHEAEYGGPLSTWGSRLARATHRAVREGGSRPKIPWSER</sequence>
<dbReference type="PANTHER" id="PTHR35336">
    <property type="entry name" value="ADENOSYLCOBINAMIDE AMIDOHYDROLASE"/>
    <property type="match status" value="1"/>
</dbReference>
<dbReference type="Pfam" id="PF01955">
    <property type="entry name" value="CbiZ"/>
    <property type="match status" value="1"/>
</dbReference>
<dbReference type="EMBL" id="BONE01000079">
    <property type="protein sequence ID" value="GIF77101.1"/>
    <property type="molecule type" value="Genomic_DNA"/>
</dbReference>
<feature type="compositionally biased region" description="Basic and acidic residues" evidence="1">
    <location>
        <begin position="223"/>
        <end position="238"/>
    </location>
</feature>
<keyword evidence="3" id="KW-1185">Reference proteome</keyword>
<organism evidence="2 3">
    <name type="scientific">Asanoa siamensis</name>
    <dbReference type="NCBI Taxonomy" id="926357"/>
    <lineage>
        <taxon>Bacteria</taxon>
        <taxon>Bacillati</taxon>
        <taxon>Actinomycetota</taxon>
        <taxon>Actinomycetes</taxon>
        <taxon>Micromonosporales</taxon>
        <taxon>Micromonosporaceae</taxon>
        <taxon>Asanoa</taxon>
    </lineage>
</organism>